<dbReference type="HOGENOM" id="CLU_978940_0_0_11"/>
<dbReference type="STRING" id="479433.Caci_8636"/>
<dbReference type="AlphaFoldDB" id="C7Q0B9"/>
<reference evidence="1 2" key="1">
    <citation type="journal article" date="2009" name="Stand. Genomic Sci.">
        <title>Complete genome sequence of Catenulispora acidiphila type strain (ID 139908).</title>
        <authorList>
            <person name="Copeland A."/>
            <person name="Lapidus A."/>
            <person name="Glavina Del Rio T."/>
            <person name="Nolan M."/>
            <person name="Lucas S."/>
            <person name="Chen F."/>
            <person name="Tice H."/>
            <person name="Cheng J.F."/>
            <person name="Bruce D."/>
            <person name="Goodwin L."/>
            <person name="Pitluck S."/>
            <person name="Mikhailova N."/>
            <person name="Pati A."/>
            <person name="Ivanova N."/>
            <person name="Mavromatis K."/>
            <person name="Chen A."/>
            <person name="Palaniappan K."/>
            <person name="Chain P."/>
            <person name="Land M."/>
            <person name="Hauser L."/>
            <person name="Chang Y.J."/>
            <person name="Jeffries C.D."/>
            <person name="Chertkov O."/>
            <person name="Brettin T."/>
            <person name="Detter J.C."/>
            <person name="Han C."/>
            <person name="Ali Z."/>
            <person name="Tindall B.J."/>
            <person name="Goker M."/>
            <person name="Bristow J."/>
            <person name="Eisen J.A."/>
            <person name="Markowitz V."/>
            <person name="Hugenholtz P."/>
            <person name="Kyrpides N.C."/>
            <person name="Klenk H.P."/>
        </authorList>
    </citation>
    <scope>NUCLEOTIDE SEQUENCE [LARGE SCALE GENOMIC DNA]</scope>
    <source>
        <strain evidence="2">DSM 44928 / JCM 14897 / NBRC 102108 / NRRL B-24433 / ID139908</strain>
    </source>
</reference>
<proteinExistence type="predicted"/>
<dbReference type="InParanoid" id="C7Q0B9"/>
<sequence length="284" mass="29669">MGREVTVELVIAPASAEVAAGLGDAAGWSAYEQALRAVLAELLDSVGIGAGAGAEAGAGTLTVDSLIINEPLPERFARLRPGATIDVPEALDLAVGMVIGDGPYLTIQAPGGFELASGWDGAVHVLLPARPAELQLPHAEQDPVLRLEWRDPPSVDPEDTKLITAVADEAFWAEVEAAASAAAPQPTLLAERWAYGALGLRWFLVTPGTTQAQELARTVEPGSLLSVVVAPELDPSPEALEDGFEEATVGDLSLLIPDEALAKWRAVVPDADGVVRARWEDETA</sequence>
<dbReference type="KEGG" id="cai:Caci_8636"/>
<name>C7Q0B9_CATAD</name>
<organism evidence="1 2">
    <name type="scientific">Catenulispora acidiphila (strain DSM 44928 / JCM 14897 / NBRC 102108 / NRRL B-24433 / ID139908)</name>
    <dbReference type="NCBI Taxonomy" id="479433"/>
    <lineage>
        <taxon>Bacteria</taxon>
        <taxon>Bacillati</taxon>
        <taxon>Actinomycetota</taxon>
        <taxon>Actinomycetes</taxon>
        <taxon>Catenulisporales</taxon>
        <taxon>Catenulisporaceae</taxon>
        <taxon>Catenulispora</taxon>
    </lineage>
</organism>
<keyword evidence="2" id="KW-1185">Reference proteome</keyword>
<dbReference type="Proteomes" id="UP000000851">
    <property type="component" value="Chromosome"/>
</dbReference>
<dbReference type="EMBL" id="CP001700">
    <property type="protein sequence ID" value="ACU77452.1"/>
    <property type="molecule type" value="Genomic_DNA"/>
</dbReference>
<evidence type="ECO:0000313" key="1">
    <source>
        <dbReference type="EMBL" id="ACU77452.1"/>
    </source>
</evidence>
<gene>
    <name evidence="1" type="ordered locus">Caci_8636</name>
</gene>
<evidence type="ECO:0000313" key="2">
    <source>
        <dbReference type="Proteomes" id="UP000000851"/>
    </source>
</evidence>
<accession>C7Q0B9</accession>
<dbReference type="eggNOG" id="ENOG50342FN">
    <property type="taxonomic scope" value="Bacteria"/>
</dbReference>
<protein>
    <submittedName>
        <fullName evidence="1">Uncharacterized protein</fullName>
    </submittedName>
</protein>